<keyword evidence="2" id="KW-0238">DNA-binding</keyword>
<accession>A0A830DE61</accession>
<evidence type="ECO:0000256" key="3">
    <source>
        <dbReference type="ARBA" id="ARBA00023163"/>
    </source>
</evidence>
<proteinExistence type="predicted"/>
<keyword evidence="6" id="KW-1185">Reference proteome</keyword>
<evidence type="ECO:0000313" key="6">
    <source>
        <dbReference type="Proteomes" id="UP000653305"/>
    </source>
</evidence>
<dbReference type="GO" id="GO:0045893">
    <property type="term" value="P:positive regulation of DNA-templated transcription"/>
    <property type="evidence" value="ECO:0007669"/>
    <property type="project" value="TreeGrafter"/>
</dbReference>
<evidence type="ECO:0000313" key="5">
    <source>
        <dbReference type="EMBL" id="GFQ07989.1"/>
    </source>
</evidence>
<gene>
    <name evidence="5" type="ORF">PHJA_002942900</name>
</gene>
<dbReference type="PANTHER" id="PTHR45764:SF76">
    <property type="entry name" value="OS02G0132500 PROTEIN"/>
    <property type="match status" value="1"/>
</dbReference>
<keyword evidence="4" id="KW-0539">Nucleus</keyword>
<keyword evidence="3" id="KW-0804">Transcription</keyword>
<dbReference type="GO" id="GO:0000976">
    <property type="term" value="F:transcription cis-regulatory region binding"/>
    <property type="evidence" value="ECO:0007669"/>
    <property type="project" value="TreeGrafter"/>
</dbReference>
<dbReference type="GO" id="GO:0003700">
    <property type="term" value="F:DNA-binding transcription factor activity"/>
    <property type="evidence" value="ECO:0007669"/>
    <property type="project" value="TreeGrafter"/>
</dbReference>
<dbReference type="AlphaFoldDB" id="A0A830DE61"/>
<reference evidence="5" key="1">
    <citation type="submission" date="2020-07" db="EMBL/GenBank/DDBJ databases">
        <title>Ethylene signaling mediates host invasion by parasitic plants.</title>
        <authorList>
            <person name="Yoshida S."/>
        </authorList>
    </citation>
    <scope>NUCLEOTIDE SEQUENCE</scope>
    <source>
        <strain evidence="5">Okayama</strain>
    </source>
</reference>
<comment type="caution">
    <text evidence="5">The sequence shown here is derived from an EMBL/GenBank/DDBJ whole genome shotgun (WGS) entry which is preliminary data.</text>
</comment>
<dbReference type="Proteomes" id="UP000653305">
    <property type="component" value="Unassembled WGS sequence"/>
</dbReference>
<keyword evidence="1" id="KW-0805">Transcription regulation</keyword>
<evidence type="ECO:0000256" key="1">
    <source>
        <dbReference type="ARBA" id="ARBA00023015"/>
    </source>
</evidence>
<dbReference type="EMBL" id="BMAC01002486">
    <property type="protein sequence ID" value="GFQ07989.1"/>
    <property type="molecule type" value="Genomic_DNA"/>
</dbReference>
<protein>
    <submittedName>
        <fullName evidence="5">Uncharacterized protein</fullName>
    </submittedName>
</protein>
<name>A0A830DE61_9LAMI</name>
<sequence length="111" mass="12019">MAQVAELRKENQQILTGLNATMQNYVSVESDHAILRAHMAELSHRLQSLDEIVSFVSAGSGNGNGNGGFMAHPEPLAYGMADLVAGFGNSYWNCLSQPIMMVVSANHGFFF</sequence>
<organism evidence="5 6">
    <name type="scientific">Phtheirospermum japonicum</name>
    <dbReference type="NCBI Taxonomy" id="374723"/>
    <lineage>
        <taxon>Eukaryota</taxon>
        <taxon>Viridiplantae</taxon>
        <taxon>Streptophyta</taxon>
        <taxon>Embryophyta</taxon>
        <taxon>Tracheophyta</taxon>
        <taxon>Spermatophyta</taxon>
        <taxon>Magnoliopsida</taxon>
        <taxon>eudicotyledons</taxon>
        <taxon>Gunneridae</taxon>
        <taxon>Pentapetalae</taxon>
        <taxon>asterids</taxon>
        <taxon>lamiids</taxon>
        <taxon>Lamiales</taxon>
        <taxon>Orobanchaceae</taxon>
        <taxon>Orobanchaceae incertae sedis</taxon>
        <taxon>Phtheirospermum</taxon>
    </lineage>
</organism>
<dbReference type="GO" id="GO:0005634">
    <property type="term" value="C:nucleus"/>
    <property type="evidence" value="ECO:0007669"/>
    <property type="project" value="TreeGrafter"/>
</dbReference>
<dbReference type="PANTHER" id="PTHR45764">
    <property type="entry name" value="BZIP TRANSCRIPTION FACTOR 44"/>
    <property type="match status" value="1"/>
</dbReference>
<evidence type="ECO:0000256" key="4">
    <source>
        <dbReference type="ARBA" id="ARBA00023242"/>
    </source>
</evidence>
<evidence type="ECO:0000256" key="2">
    <source>
        <dbReference type="ARBA" id="ARBA00023125"/>
    </source>
</evidence>
<dbReference type="OrthoDB" id="551672at2759"/>